<organism evidence="1 2">
    <name type="scientific">Triticum turgidum subsp. durum</name>
    <name type="common">Durum wheat</name>
    <name type="synonym">Triticum durum</name>
    <dbReference type="NCBI Taxonomy" id="4567"/>
    <lineage>
        <taxon>Eukaryota</taxon>
        <taxon>Viridiplantae</taxon>
        <taxon>Streptophyta</taxon>
        <taxon>Embryophyta</taxon>
        <taxon>Tracheophyta</taxon>
        <taxon>Spermatophyta</taxon>
        <taxon>Magnoliopsida</taxon>
        <taxon>Liliopsida</taxon>
        <taxon>Poales</taxon>
        <taxon>Poaceae</taxon>
        <taxon>BOP clade</taxon>
        <taxon>Pooideae</taxon>
        <taxon>Triticodae</taxon>
        <taxon>Triticeae</taxon>
        <taxon>Triticinae</taxon>
        <taxon>Triticum</taxon>
    </lineage>
</organism>
<sequence length="78" mass="9035">MWQNVLCACSYDLRYLSCSGTIYKQERKPRLLTVEPSSFSKCASRKDCKCSEFSRFVSTVCNSLARNRQESSTSRRIH</sequence>
<keyword evidence="2" id="KW-1185">Reference proteome</keyword>
<dbReference type="EMBL" id="LT934124">
    <property type="protein sequence ID" value="VAI91069.1"/>
    <property type="molecule type" value="Genomic_DNA"/>
</dbReference>
<dbReference type="Proteomes" id="UP000324705">
    <property type="component" value="Chromosome 7B"/>
</dbReference>
<dbReference type="Gramene" id="TRITD7Bv1G174000.1">
    <property type="protein sequence ID" value="TRITD7Bv1G174000.1"/>
    <property type="gene ID" value="TRITD7Bv1G174000"/>
</dbReference>
<evidence type="ECO:0000313" key="2">
    <source>
        <dbReference type="Proteomes" id="UP000324705"/>
    </source>
</evidence>
<evidence type="ECO:0000313" key="1">
    <source>
        <dbReference type="EMBL" id="VAI91069.1"/>
    </source>
</evidence>
<accession>A0A9R1A7P8</accession>
<dbReference type="AlphaFoldDB" id="A0A9R1A7P8"/>
<name>A0A9R1A7P8_TRITD</name>
<gene>
    <name evidence="1" type="ORF">TRITD_7Bv1G174000</name>
</gene>
<reference evidence="1 2" key="1">
    <citation type="submission" date="2017-09" db="EMBL/GenBank/DDBJ databases">
        <authorList>
            <consortium name="International Durum Wheat Genome Sequencing Consortium (IDWGSC)"/>
            <person name="Milanesi L."/>
        </authorList>
    </citation>
    <scope>NUCLEOTIDE SEQUENCE [LARGE SCALE GENOMIC DNA]</scope>
    <source>
        <strain evidence="2">cv. Svevo</strain>
    </source>
</reference>
<proteinExistence type="predicted"/>
<protein>
    <submittedName>
        <fullName evidence="1">Uncharacterized protein</fullName>
    </submittedName>
</protein>